<feature type="domain" description="N-acetyltransferase" evidence="3">
    <location>
        <begin position="6"/>
        <end position="165"/>
    </location>
</feature>
<dbReference type="Proteomes" id="UP000052946">
    <property type="component" value="Unassembled WGS sequence"/>
</dbReference>
<proteinExistence type="predicted"/>
<dbReference type="InterPro" id="IPR015422">
    <property type="entry name" value="PyrdxlP-dep_Trfase_small"/>
</dbReference>
<evidence type="ECO:0000256" key="2">
    <source>
        <dbReference type="ARBA" id="ARBA00022898"/>
    </source>
</evidence>
<dbReference type="InterPro" id="IPR015421">
    <property type="entry name" value="PyrdxlP-dep_Trfase_major"/>
</dbReference>
<dbReference type="InterPro" id="IPR000182">
    <property type="entry name" value="GNAT_dom"/>
</dbReference>
<gene>
    <name evidence="4" type="ORF">OPHB3_1833</name>
</gene>
<keyword evidence="2" id="KW-0663">Pyridoxal phosphate</keyword>
<dbReference type="AlphaFoldDB" id="A0A0U9HCF6"/>
<dbReference type="InterPro" id="IPR016181">
    <property type="entry name" value="Acyl_CoA_acyltransferase"/>
</dbReference>
<dbReference type="Gene3D" id="3.40.630.30">
    <property type="match status" value="1"/>
</dbReference>
<comment type="cofactor">
    <cofactor evidence="1">
        <name>pyridoxal 5'-phosphate</name>
        <dbReference type="ChEBI" id="CHEBI:597326"/>
    </cofactor>
</comment>
<accession>A0A0U9HCF6</accession>
<dbReference type="SUPFAM" id="SSF53383">
    <property type="entry name" value="PLP-dependent transferases"/>
    <property type="match status" value="1"/>
</dbReference>
<dbReference type="SUPFAM" id="SSF55729">
    <property type="entry name" value="Acyl-CoA N-acyltransferases (Nat)"/>
    <property type="match status" value="1"/>
</dbReference>
<evidence type="ECO:0000259" key="3">
    <source>
        <dbReference type="PROSITE" id="PS51186"/>
    </source>
</evidence>
<dbReference type="OrthoDB" id="389074at2"/>
<comment type="caution">
    <text evidence="4">The sequence shown here is derived from an EMBL/GenBank/DDBJ whole genome shotgun (WGS) entry which is preliminary data.</text>
</comment>
<dbReference type="InterPro" id="IPR000192">
    <property type="entry name" value="Aminotrans_V_dom"/>
</dbReference>
<dbReference type="GO" id="GO:0008453">
    <property type="term" value="F:alanine-glyoxylate transaminase activity"/>
    <property type="evidence" value="ECO:0007669"/>
    <property type="project" value="TreeGrafter"/>
</dbReference>
<dbReference type="Gene3D" id="3.40.640.10">
    <property type="entry name" value="Type I PLP-dependent aspartate aminotransferase-like (Major domain)"/>
    <property type="match status" value="1"/>
</dbReference>
<dbReference type="PANTHER" id="PTHR21152">
    <property type="entry name" value="AMINOTRANSFERASE CLASS V"/>
    <property type="match status" value="1"/>
</dbReference>
<dbReference type="RefSeq" id="WP_058950103.1">
    <property type="nucleotide sequence ID" value="NZ_BBXV01000023.1"/>
</dbReference>
<dbReference type="InterPro" id="IPR015424">
    <property type="entry name" value="PyrdxlP-dep_Trfase"/>
</dbReference>
<keyword evidence="4" id="KW-0670">Pyruvate</keyword>
<organism evidence="4 5">
    <name type="scientific">Oceanobacillus picturae</name>
    <dbReference type="NCBI Taxonomy" id="171693"/>
    <lineage>
        <taxon>Bacteria</taxon>
        <taxon>Bacillati</taxon>
        <taxon>Bacillota</taxon>
        <taxon>Bacilli</taxon>
        <taxon>Bacillales</taxon>
        <taxon>Bacillaceae</taxon>
        <taxon>Oceanobacillus</taxon>
    </lineage>
</organism>
<dbReference type="GO" id="GO:0019265">
    <property type="term" value="P:glycine biosynthetic process, by transamination of glyoxylate"/>
    <property type="evidence" value="ECO:0007669"/>
    <property type="project" value="TreeGrafter"/>
</dbReference>
<evidence type="ECO:0000313" key="4">
    <source>
        <dbReference type="EMBL" id="GAQ17896.1"/>
    </source>
</evidence>
<dbReference type="PROSITE" id="PS51186">
    <property type="entry name" value="GNAT"/>
    <property type="match status" value="1"/>
</dbReference>
<dbReference type="Pfam" id="PF00266">
    <property type="entry name" value="Aminotran_5"/>
    <property type="match status" value="1"/>
</dbReference>
<evidence type="ECO:0000256" key="1">
    <source>
        <dbReference type="ARBA" id="ARBA00001933"/>
    </source>
</evidence>
<dbReference type="GO" id="GO:0016747">
    <property type="term" value="F:acyltransferase activity, transferring groups other than amino-acyl groups"/>
    <property type="evidence" value="ECO:0007669"/>
    <property type="project" value="InterPro"/>
</dbReference>
<dbReference type="Pfam" id="PF21926">
    <property type="entry name" value="FeeM"/>
    <property type="match status" value="1"/>
</dbReference>
<reference evidence="5" key="1">
    <citation type="submission" date="2015-07" db="EMBL/GenBank/DDBJ databases">
        <title>Draft Genome Sequence of Oceanobacillus picturae Heshi-B3 that Was Isolated from Fermented Rice Bran with Aging Salted Mackerel, Which Was Named Heshiko as Traditional Fermented Seafood in Japan.</title>
        <authorList>
            <person name="Akuzawa S."/>
            <person name="Nakagawa J."/>
            <person name="Kanekatsu T."/>
            <person name="Kanesaki Y."/>
            <person name="Suzuki T."/>
        </authorList>
    </citation>
    <scope>NUCLEOTIDE SEQUENCE [LARGE SCALE GENOMIC DNA]</scope>
    <source>
        <strain evidence="5">Heshi-B3</strain>
    </source>
</reference>
<evidence type="ECO:0000313" key="5">
    <source>
        <dbReference type="Proteomes" id="UP000052946"/>
    </source>
</evidence>
<dbReference type="InterPro" id="IPR054597">
    <property type="entry name" value="FeeM_cat"/>
</dbReference>
<sequence length="533" mass="60432">MEHHTLTYKIASEPEEMEQIYQLNYETFVEEIPQHQQNQRRRLIDKFDRENTYIIAMDEGKVVGMIAVCANRPFSLDHKLENLDEYIPKHAKPCEVRLLSVKKEYRKSRVFFQLVNVLVSYCLEKDYNMALISGTDRQIRLYKKMGFEPFGPMVGTEGAMYQPMYLTKEKFANTSRAFTKMMLKKKKPTKQINFLPGPVAINKEVERAFKNTAISHRSKAFIDEMKTVQSKLCELVNANNAQIVVGTGTLANDLVAAQMKKLPGKGLIVANGEFGYRLIDHAERLGLHYVKLEKQWNEKVTIKELECYLKTDREISWIWTVHCETSTGYLYDLDKISQLAIDYGVKLCVDACSSVGVVPVNLQDVYLASTVSGKGLGAYPGLGIVFHQEPIEPSNAIPRYLDLGQYTKTDSVPYTHSSNLILALSEAVKRVRLEGKQTLAKDVRSMLTEGGFDYLGMEDYSPGIITLPLPSVVSSRTIGDRLKENGVIVSYESDYLLKRNWIQFALMGDHSLAEFAEALAILKQIINSKVAFV</sequence>
<dbReference type="GO" id="GO:0004760">
    <property type="term" value="F:L-serine-pyruvate transaminase activity"/>
    <property type="evidence" value="ECO:0007669"/>
    <property type="project" value="TreeGrafter"/>
</dbReference>
<reference evidence="4 5" key="2">
    <citation type="journal article" date="2016" name="Genome Announc.">
        <title>Draft Genome Sequence of Oceanobacillus picturae Heshi-B3, Isolated from Fermented Rice Bran in a Traditional Japanese Seafood Dish.</title>
        <authorList>
            <person name="Akuzawa S."/>
            <person name="Nagaoka J."/>
            <person name="Kanekatsu M."/>
            <person name="Kanesaki Y."/>
            <person name="Suzuki T."/>
        </authorList>
    </citation>
    <scope>NUCLEOTIDE SEQUENCE [LARGE SCALE GENOMIC DNA]</scope>
    <source>
        <strain evidence="4 5">Heshi-B3</strain>
    </source>
</reference>
<dbReference type="PANTHER" id="PTHR21152:SF40">
    <property type="entry name" value="ALANINE--GLYOXYLATE AMINOTRANSFERASE"/>
    <property type="match status" value="1"/>
</dbReference>
<protein>
    <submittedName>
        <fullName evidence="4">2-aminoethylphosphonate--pyruvate transaminase</fullName>
    </submittedName>
</protein>
<dbReference type="Gene3D" id="3.90.1150.10">
    <property type="entry name" value="Aspartate Aminotransferase, domain 1"/>
    <property type="match status" value="1"/>
</dbReference>
<name>A0A0U9HCF6_9BACI</name>
<dbReference type="EMBL" id="BBXV01000023">
    <property type="protein sequence ID" value="GAQ17896.1"/>
    <property type="molecule type" value="Genomic_DNA"/>
</dbReference>